<reference evidence="2 3" key="1">
    <citation type="submission" date="2006-04" db="EMBL/GenBank/DDBJ databases">
        <authorList>
            <person name="Nierman W.C."/>
        </authorList>
    </citation>
    <scope>NUCLEOTIDE SEQUENCE [LARGE SCALE GENOMIC DNA]</scope>
    <source>
        <strain evidence="2 3">DW4/3-1</strain>
    </source>
</reference>
<sequence length="639" mass="71735">MHGKTFPGPDAGFSLPRDGPPCPGKQPLPPVRQAFHDPGTNGAAVPPDGGAHTLLKRVSMRHLRFWLIPLLALVYGCDGSGSRPPHMNDPPLVEDPAPVTPVTPPPTPDPVGPEEPPPPPEPPPPTPEVQRRFELPSVQTSLPEYELLIPPETMQKFEADPWTPEQDARFVSGGKTYNVKVRLRGASARFFVKKSWNVGFEKGTPFQGRTSLNLVAEYADATLLAEKMSYDLLAALRVPAPKATFVRVKVNGVYQGPFLDIEQVNKAFLTAHDFSDDDASIYRCGWKDCEFKTVKVPYQGNWAKKTNEKEADNALPTVLDIINHTPEPQFVSALEQNLEVEWFLRSMVLDALMSNNYVEDSESYFINDRVTKRWVYVPWDLNNVDARWWYESTLGNRPLVNHPLFPFTLTDAWTQKMYDRRKNEPSYPGYLPVFSNLGTRVVMNPELNARLTARLRKALDEVFTPEVMNPYIDAIHALVNDAMKEDPFMDYAKFAEGRAFMRNFVAQRRQFILSELERYSTRKPTLVIEEFDPRAGVIVLGNRGSQSLSLEGKILTTQLRLSLPNLVSAPTGTLLPSSTLAPGETRRFTAAELGLTFPEKGEIGLFDGTRVVGVFDLLFYGPLPYGQRYTRGPQGWEAH</sequence>
<dbReference type="PANTHER" id="PTHR40050:SF1">
    <property type="entry name" value="INNER SPORE COAT PROTEIN H"/>
    <property type="match status" value="1"/>
</dbReference>
<dbReference type="EMBL" id="AAMD01000063">
    <property type="protein sequence ID" value="EAU66138.1"/>
    <property type="molecule type" value="Genomic_DNA"/>
</dbReference>
<evidence type="ECO:0000256" key="1">
    <source>
        <dbReference type="SAM" id="MobiDB-lite"/>
    </source>
</evidence>
<accession>Q090G5</accession>
<proteinExistence type="predicted"/>
<organism evidence="2 3">
    <name type="scientific">Stigmatella aurantiaca (strain DW4/3-1)</name>
    <dbReference type="NCBI Taxonomy" id="378806"/>
    <lineage>
        <taxon>Bacteria</taxon>
        <taxon>Pseudomonadati</taxon>
        <taxon>Myxococcota</taxon>
        <taxon>Myxococcia</taxon>
        <taxon>Myxococcales</taxon>
        <taxon>Cystobacterineae</taxon>
        <taxon>Archangiaceae</taxon>
        <taxon>Stigmatella</taxon>
    </lineage>
</organism>
<comment type="caution">
    <text evidence="2">The sequence shown here is derived from an EMBL/GenBank/DDBJ whole genome shotgun (WGS) entry which is preliminary data.</text>
</comment>
<dbReference type="Proteomes" id="UP000032702">
    <property type="component" value="Unassembled WGS sequence"/>
</dbReference>
<name>Q090G5_STIAD</name>
<feature type="region of interest" description="Disordered" evidence="1">
    <location>
        <begin position="82"/>
        <end position="130"/>
    </location>
</feature>
<dbReference type="PATRIC" id="fig|378806.16.peg.5252"/>
<gene>
    <name evidence="2" type="ORF">STIAU_4334</name>
</gene>
<dbReference type="Pfam" id="PF08757">
    <property type="entry name" value="CotH"/>
    <property type="match status" value="1"/>
</dbReference>
<feature type="compositionally biased region" description="Pro residues" evidence="1">
    <location>
        <begin position="18"/>
        <end position="30"/>
    </location>
</feature>
<feature type="region of interest" description="Disordered" evidence="1">
    <location>
        <begin position="1"/>
        <end position="48"/>
    </location>
</feature>
<protein>
    <recommendedName>
        <fullName evidence="4">Inner spore coat protein H</fullName>
    </recommendedName>
</protein>
<dbReference type="InterPro" id="IPR014867">
    <property type="entry name" value="Spore_coat_CotH_CotH2/3/7"/>
</dbReference>
<dbReference type="PANTHER" id="PTHR40050">
    <property type="entry name" value="INNER SPORE COAT PROTEIN H"/>
    <property type="match status" value="1"/>
</dbReference>
<evidence type="ECO:0000313" key="2">
    <source>
        <dbReference type="EMBL" id="EAU66138.1"/>
    </source>
</evidence>
<feature type="compositionally biased region" description="Pro residues" evidence="1">
    <location>
        <begin position="98"/>
        <end position="127"/>
    </location>
</feature>
<evidence type="ECO:0008006" key="4">
    <source>
        <dbReference type="Google" id="ProtNLM"/>
    </source>
</evidence>
<evidence type="ECO:0000313" key="3">
    <source>
        <dbReference type="Proteomes" id="UP000032702"/>
    </source>
</evidence>
<dbReference type="AlphaFoldDB" id="Q090G5"/>